<keyword evidence="5 11" id="KW-0812">Transmembrane</keyword>
<dbReference type="EMBL" id="CAICTM010001533">
    <property type="protein sequence ID" value="CAB9524423.1"/>
    <property type="molecule type" value="Genomic_DNA"/>
</dbReference>
<dbReference type="GO" id="GO:0005230">
    <property type="term" value="F:extracellular ligand-gated monoatomic ion channel activity"/>
    <property type="evidence" value="ECO:0007669"/>
    <property type="project" value="InterPro"/>
</dbReference>
<name>A0A9N8HR80_9STRA</name>
<dbReference type="InterPro" id="IPR036719">
    <property type="entry name" value="Neuro-gated_channel_TM_sf"/>
</dbReference>
<dbReference type="InterPro" id="IPR018000">
    <property type="entry name" value="Neurotransmitter_ion_chnl_CS"/>
</dbReference>
<dbReference type="InterPro" id="IPR006029">
    <property type="entry name" value="Neurotrans-gated_channel_TM"/>
</dbReference>
<dbReference type="AlphaFoldDB" id="A0A9N8HR80"/>
<dbReference type="InterPro" id="IPR038050">
    <property type="entry name" value="Neuro_actylchol_rec"/>
</dbReference>
<feature type="transmembrane region" description="Helical" evidence="11">
    <location>
        <begin position="335"/>
        <end position="357"/>
    </location>
</feature>
<dbReference type="OrthoDB" id="203862at2759"/>
<keyword evidence="9 11" id="KW-0472">Membrane</keyword>
<dbReference type="SUPFAM" id="SSF90112">
    <property type="entry name" value="Neurotransmitter-gated ion-channel transmembrane pore"/>
    <property type="match status" value="1"/>
</dbReference>
<evidence type="ECO:0000256" key="7">
    <source>
        <dbReference type="ARBA" id="ARBA00022989"/>
    </source>
</evidence>
<reference evidence="15" key="1">
    <citation type="submission" date="2020-06" db="EMBL/GenBank/DDBJ databases">
        <authorList>
            <consortium name="Plant Systems Biology data submission"/>
        </authorList>
    </citation>
    <scope>NUCLEOTIDE SEQUENCE</scope>
    <source>
        <strain evidence="15">D6</strain>
    </source>
</reference>
<organism evidence="15 16">
    <name type="scientific">Seminavis robusta</name>
    <dbReference type="NCBI Taxonomy" id="568900"/>
    <lineage>
        <taxon>Eukaryota</taxon>
        <taxon>Sar</taxon>
        <taxon>Stramenopiles</taxon>
        <taxon>Ochrophyta</taxon>
        <taxon>Bacillariophyta</taxon>
        <taxon>Bacillariophyceae</taxon>
        <taxon>Bacillariophycidae</taxon>
        <taxon>Naviculales</taxon>
        <taxon>Naviculaceae</taxon>
        <taxon>Seminavis</taxon>
    </lineage>
</organism>
<dbReference type="Pfam" id="PF02931">
    <property type="entry name" value="Neur_chan_LBD"/>
    <property type="match status" value="1"/>
</dbReference>
<dbReference type="InterPro" id="IPR036734">
    <property type="entry name" value="Neur_chan_lig-bd_sf"/>
</dbReference>
<dbReference type="PROSITE" id="PS00236">
    <property type="entry name" value="NEUROTR_ION_CHANNEL"/>
    <property type="match status" value="1"/>
</dbReference>
<feature type="chain" id="PRO_5040538287" evidence="11">
    <location>
        <begin position="32"/>
        <end position="470"/>
    </location>
</feature>
<evidence type="ECO:0000256" key="2">
    <source>
        <dbReference type="ARBA" id="ARBA00004236"/>
    </source>
</evidence>
<dbReference type="SUPFAM" id="SSF63712">
    <property type="entry name" value="Nicotinic receptor ligand binding domain-like"/>
    <property type="match status" value="1"/>
</dbReference>
<feature type="region of interest" description="Disordered" evidence="12">
    <location>
        <begin position="382"/>
        <end position="410"/>
    </location>
</feature>
<keyword evidence="10 11" id="KW-0407">Ion channel</keyword>
<keyword evidence="15" id="KW-0675">Receptor</keyword>
<dbReference type="GO" id="GO:0004888">
    <property type="term" value="F:transmembrane signaling receptor activity"/>
    <property type="evidence" value="ECO:0007669"/>
    <property type="project" value="InterPro"/>
</dbReference>
<evidence type="ECO:0000256" key="3">
    <source>
        <dbReference type="ARBA" id="ARBA00022448"/>
    </source>
</evidence>
<evidence type="ECO:0000256" key="5">
    <source>
        <dbReference type="ARBA" id="ARBA00022692"/>
    </source>
</evidence>
<keyword evidence="16" id="KW-1185">Reference proteome</keyword>
<dbReference type="PRINTS" id="PR00252">
    <property type="entry name" value="NRIONCHANNEL"/>
</dbReference>
<feature type="signal peptide" evidence="11">
    <location>
        <begin position="1"/>
        <end position="31"/>
    </location>
</feature>
<evidence type="ECO:0000256" key="11">
    <source>
        <dbReference type="RuleBase" id="RU000687"/>
    </source>
</evidence>
<evidence type="ECO:0000256" key="1">
    <source>
        <dbReference type="ARBA" id="ARBA00004141"/>
    </source>
</evidence>
<feature type="domain" description="Neurotransmitter-gated ion-channel transmembrane" evidence="14">
    <location>
        <begin position="281"/>
        <end position="413"/>
    </location>
</feature>
<evidence type="ECO:0000313" key="16">
    <source>
        <dbReference type="Proteomes" id="UP001153069"/>
    </source>
</evidence>
<feature type="compositionally biased region" description="Basic residues" evidence="12">
    <location>
        <begin position="385"/>
        <end position="397"/>
    </location>
</feature>
<dbReference type="Pfam" id="PF02932">
    <property type="entry name" value="Neur_chan_memb"/>
    <property type="match status" value="1"/>
</dbReference>
<dbReference type="InterPro" id="IPR006201">
    <property type="entry name" value="Neur_channel"/>
</dbReference>
<keyword evidence="8 11" id="KW-0406">Ion transport</keyword>
<keyword evidence="3 11" id="KW-0813">Transport</keyword>
<dbReference type="PRINTS" id="PR00253">
    <property type="entry name" value="GABAARECEPTR"/>
</dbReference>
<dbReference type="InterPro" id="IPR006202">
    <property type="entry name" value="Neur_chan_lig-bd"/>
</dbReference>
<evidence type="ECO:0000259" key="14">
    <source>
        <dbReference type="Pfam" id="PF02932"/>
    </source>
</evidence>
<keyword evidence="6 11" id="KW-0732">Signal</keyword>
<feature type="transmembrane region" description="Helical" evidence="11">
    <location>
        <begin position="451"/>
        <end position="469"/>
    </location>
</feature>
<evidence type="ECO:0000256" key="8">
    <source>
        <dbReference type="ARBA" id="ARBA00023065"/>
    </source>
</evidence>
<dbReference type="Gene3D" id="1.20.58.390">
    <property type="entry name" value="Neurotransmitter-gated ion-channel transmembrane domain"/>
    <property type="match status" value="1"/>
</dbReference>
<sequence>MYRHTIQSGLRGISFALVVSLSLLQPWFGAAQNITNCNGPRTPGALRAALLDDYDSFTRPGEALAFSNGTNPIDAPPDVARIQLHVLSLNAVDQKRNEYELSVWFRRSWQDFRLRYTPQSQGGCFPDDGRVGFPEDVLKNIWQPDFYIENLAKPYSRIAGSVWVYPSGRVIHVSQLDMVLACQMQFDDFPRDVQTCGFRVGTFLEDAKGVTLDFFDNLEPVTLAQDNQQEGSLPHGGTTEWRIQGARGVDISGVGGATQAESTVEVQFDFARNSEYYSDFVITPAVMFVVIGWISFFLNRSAAPARVAMSMIGFLANTNFLAAQLGQLPRLGNDVWLLTFLSISAWFSFYAIVEYVVCNWLRRIQARIDGARKKTEELVKARVKADKKRSKKKKKHNNSYDEDEEMGSPQPGVMHVSKADMIENGFHNKMDLLMMKDDTEMYFSDEHVDVFSRYAYPITYLIVFLVMWFG</sequence>
<evidence type="ECO:0000256" key="9">
    <source>
        <dbReference type="ARBA" id="ARBA00023136"/>
    </source>
</evidence>
<dbReference type="InterPro" id="IPR006028">
    <property type="entry name" value="GABAA/Glycine_rcpt"/>
</dbReference>
<evidence type="ECO:0000256" key="10">
    <source>
        <dbReference type="ARBA" id="ARBA00023303"/>
    </source>
</evidence>
<comment type="subcellular location">
    <subcellularLocation>
        <location evidence="2">Cell membrane</location>
    </subcellularLocation>
    <subcellularLocation>
        <location evidence="1">Membrane</location>
        <topology evidence="1">Multi-pass membrane protein</topology>
    </subcellularLocation>
</comment>
<dbReference type="GO" id="GO:0005886">
    <property type="term" value="C:plasma membrane"/>
    <property type="evidence" value="ECO:0007669"/>
    <property type="project" value="UniProtKB-SubCell"/>
</dbReference>
<keyword evidence="7 11" id="KW-1133">Transmembrane helix</keyword>
<evidence type="ECO:0000259" key="13">
    <source>
        <dbReference type="Pfam" id="PF02931"/>
    </source>
</evidence>
<evidence type="ECO:0000256" key="6">
    <source>
        <dbReference type="ARBA" id="ARBA00022729"/>
    </source>
</evidence>
<feature type="domain" description="Neurotransmitter-gated ion-channel ligand-binding" evidence="13">
    <location>
        <begin position="48"/>
        <end position="273"/>
    </location>
</feature>
<gene>
    <name evidence="15" type="ORF">SEMRO_1535_G280550.1</name>
</gene>
<feature type="transmembrane region" description="Helical" evidence="11">
    <location>
        <begin position="276"/>
        <end position="298"/>
    </location>
</feature>
<comment type="caution">
    <text evidence="15">The sequence shown here is derived from an EMBL/GenBank/DDBJ whole genome shotgun (WGS) entry which is preliminary data.</text>
</comment>
<evidence type="ECO:0000313" key="15">
    <source>
        <dbReference type="EMBL" id="CAB9524423.1"/>
    </source>
</evidence>
<protein>
    <submittedName>
        <fullName evidence="15">Acid receptor subunit</fullName>
    </submittedName>
</protein>
<evidence type="ECO:0000256" key="4">
    <source>
        <dbReference type="ARBA" id="ARBA00022475"/>
    </source>
</evidence>
<comment type="similarity">
    <text evidence="11">Belongs to the ligand-gated ion channel (TC 1.A.9) family.</text>
</comment>
<feature type="transmembrane region" description="Helical" evidence="11">
    <location>
        <begin position="305"/>
        <end position="323"/>
    </location>
</feature>
<dbReference type="Gene3D" id="2.70.170.10">
    <property type="entry name" value="Neurotransmitter-gated ion-channel ligand-binding domain"/>
    <property type="match status" value="1"/>
</dbReference>
<keyword evidence="4" id="KW-1003">Cell membrane</keyword>
<evidence type="ECO:0000256" key="12">
    <source>
        <dbReference type="SAM" id="MobiDB-lite"/>
    </source>
</evidence>
<proteinExistence type="inferred from homology"/>
<accession>A0A9N8HR80</accession>
<dbReference type="PANTHER" id="PTHR18945">
    <property type="entry name" value="NEUROTRANSMITTER GATED ION CHANNEL"/>
    <property type="match status" value="1"/>
</dbReference>
<dbReference type="Proteomes" id="UP001153069">
    <property type="component" value="Unassembled WGS sequence"/>
</dbReference>